<feature type="transmembrane region" description="Helical" evidence="1">
    <location>
        <begin position="219"/>
        <end position="252"/>
    </location>
</feature>
<evidence type="ECO:0000259" key="2">
    <source>
        <dbReference type="Pfam" id="PF00892"/>
    </source>
</evidence>
<protein>
    <recommendedName>
        <fullName evidence="2">EamA domain-containing protein</fullName>
    </recommendedName>
</protein>
<evidence type="ECO:0000313" key="3">
    <source>
        <dbReference type="EMBL" id="GGJ52696.1"/>
    </source>
</evidence>
<feature type="transmembrane region" description="Helical" evidence="1">
    <location>
        <begin position="90"/>
        <end position="109"/>
    </location>
</feature>
<dbReference type="PANTHER" id="PTHR22911:SF137">
    <property type="entry name" value="SOLUTE CARRIER FAMILY 35 MEMBER G2-RELATED"/>
    <property type="match status" value="1"/>
</dbReference>
<name>A0ABQ2DBJ0_9DEIO</name>
<feature type="domain" description="EamA" evidence="2">
    <location>
        <begin position="146"/>
        <end position="275"/>
    </location>
</feature>
<keyword evidence="1" id="KW-1133">Transmembrane helix</keyword>
<dbReference type="InterPro" id="IPR000620">
    <property type="entry name" value="EamA_dom"/>
</dbReference>
<gene>
    <name evidence="3" type="ORF">GCM10008938_43310</name>
</gene>
<feature type="transmembrane region" description="Helical" evidence="1">
    <location>
        <begin position="33"/>
        <end position="50"/>
    </location>
</feature>
<comment type="caution">
    <text evidence="3">The sequence shown here is derived from an EMBL/GenBank/DDBJ whole genome shotgun (WGS) entry which is preliminary data.</text>
</comment>
<feature type="transmembrane region" description="Helical" evidence="1">
    <location>
        <begin position="178"/>
        <end position="199"/>
    </location>
</feature>
<organism evidence="3 4">
    <name type="scientific">Deinococcus roseus</name>
    <dbReference type="NCBI Taxonomy" id="392414"/>
    <lineage>
        <taxon>Bacteria</taxon>
        <taxon>Thermotogati</taxon>
        <taxon>Deinococcota</taxon>
        <taxon>Deinococci</taxon>
        <taxon>Deinococcales</taxon>
        <taxon>Deinococcaceae</taxon>
        <taxon>Deinococcus</taxon>
    </lineage>
</organism>
<dbReference type="PANTHER" id="PTHR22911">
    <property type="entry name" value="ACYL-MALONYL CONDENSING ENZYME-RELATED"/>
    <property type="match status" value="1"/>
</dbReference>
<evidence type="ECO:0000256" key="1">
    <source>
        <dbReference type="SAM" id="Phobius"/>
    </source>
</evidence>
<dbReference type="RefSeq" id="WP_189006852.1">
    <property type="nucleotide sequence ID" value="NZ_BMOD01000025.1"/>
</dbReference>
<dbReference type="Proteomes" id="UP000632222">
    <property type="component" value="Unassembled WGS sequence"/>
</dbReference>
<keyword evidence="4" id="KW-1185">Reference proteome</keyword>
<feature type="domain" description="EamA" evidence="2">
    <location>
        <begin position="4"/>
        <end position="133"/>
    </location>
</feature>
<reference evidence="4" key="1">
    <citation type="journal article" date="2019" name="Int. J. Syst. Evol. Microbiol.">
        <title>The Global Catalogue of Microorganisms (GCM) 10K type strain sequencing project: providing services to taxonomists for standard genome sequencing and annotation.</title>
        <authorList>
            <consortium name="The Broad Institute Genomics Platform"/>
            <consortium name="The Broad Institute Genome Sequencing Center for Infectious Disease"/>
            <person name="Wu L."/>
            <person name="Ma J."/>
        </authorList>
    </citation>
    <scope>NUCLEOTIDE SEQUENCE [LARGE SCALE GENOMIC DNA]</scope>
    <source>
        <strain evidence="4">JCM 14370</strain>
    </source>
</reference>
<accession>A0ABQ2DBJ0</accession>
<feature type="transmembrane region" description="Helical" evidence="1">
    <location>
        <begin position="62"/>
        <end position="84"/>
    </location>
</feature>
<feature type="transmembrane region" description="Helical" evidence="1">
    <location>
        <begin position="116"/>
        <end position="134"/>
    </location>
</feature>
<keyword evidence="1" id="KW-0472">Membrane</keyword>
<dbReference type="Pfam" id="PF00892">
    <property type="entry name" value="EamA"/>
    <property type="match status" value="2"/>
</dbReference>
<dbReference type="InterPro" id="IPR037185">
    <property type="entry name" value="EmrE-like"/>
</dbReference>
<proteinExistence type="predicted"/>
<sequence length="277" mass="28146">MNTALAGLLSALTYGTADFLAGLASRHDPALRVIALTHPLAALFLLALALSLGQPIPALESLLWGAGAGLMGLLALLAFLQALAIGPMGAVSVTAGALSALVPVGVGLVQGETLSLLGWVGAACVLLGTLWLTLSPHGQHAEKHSSGMLLGILAGLGFGFFFVLLGQVQDSSGNLWTLAAARISSSLVALPLTLWTVGLQPRNLKLILASAPGDTLGNLFYLLAVQGGGLALSGLLTSLYPAVTTMLAVLVLREHLRGRQWAGMIVALTGAALLATS</sequence>
<dbReference type="SUPFAM" id="SSF103481">
    <property type="entry name" value="Multidrug resistance efflux transporter EmrE"/>
    <property type="match status" value="2"/>
</dbReference>
<evidence type="ECO:0000313" key="4">
    <source>
        <dbReference type="Proteomes" id="UP000632222"/>
    </source>
</evidence>
<keyword evidence="1" id="KW-0812">Transmembrane</keyword>
<feature type="transmembrane region" description="Helical" evidence="1">
    <location>
        <begin position="146"/>
        <end position="166"/>
    </location>
</feature>
<dbReference type="EMBL" id="BMOD01000025">
    <property type="protein sequence ID" value="GGJ52696.1"/>
    <property type="molecule type" value="Genomic_DNA"/>
</dbReference>